<evidence type="ECO:0000256" key="1">
    <source>
        <dbReference type="SAM" id="MobiDB-lite"/>
    </source>
</evidence>
<gene>
    <name evidence="3" type="ORF">SAMN05444320_11673</name>
</gene>
<protein>
    <recommendedName>
        <fullName evidence="5">DUF3558 domain-containing protein</fullName>
    </recommendedName>
</protein>
<dbReference type="Proteomes" id="UP000184501">
    <property type="component" value="Unassembled WGS sequence"/>
</dbReference>
<dbReference type="EMBL" id="FQVN01000016">
    <property type="protein sequence ID" value="SHG91711.1"/>
    <property type="molecule type" value="Genomic_DNA"/>
</dbReference>
<dbReference type="Pfam" id="PF12079">
    <property type="entry name" value="DUF3558"/>
    <property type="match status" value="1"/>
</dbReference>
<feature type="chain" id="PRO_5038726287" description="DUF3558 domain-containing protein" evidence="2">
    <location>
        <begin position="21"/>
        <end position="106"/>
    </location>
</feature>
<feature type="compositionally biased region" description="Low complexity" evidence="1">
    <location>
        <begin position="35"/>
        <end position="44"/>
    </location>
</feature>
<dbReference type="RefSeq" id="WP_073489707.1">
    <property type="nucleotide sequence ID" value="NZ_FQVN01000016.1"/>
</dbReference>
<sequence>MPDRRLVVLLTTLALGAAVAGCGTAGSPSAKVPRSDAATASSAPAFPPRPKNIPVDNFDTCTTMSKAQVQQLGLDTGPSKGTRSADMFGNMGCDLSKGRGNPTTII</sequence>
<keyword evidence="2" id="KW-0732">Signal</keyword>
<accession>A0A1M5NQ76</accession>
<evidence type="ECO:0000256" key="2">
    <source>
        <dbReference type="SAM" id="SignalP"/>
    </source>
</evidence>
<organism evidence="3 4">
    <name type="scientific">Streptoalloteichus hindustanus</name>
    <dbReference type="NCBI Taxonomy" id="2017"/>
    <lineage>
        <taxon>Bacteria</taxon>
        <taxon>Bacillati</taxon>
        <taxon>Actinomycetota</taxon>
        <taxon>Actinomycetes</taxon>
        <taxon>Pseudonocardiales</taxon>
        <taxon>Pseudonocardiaceae</taxon>
        <taxon>Streptoalloteichus</taxon>
    </lineage>
</organism>
<feature type="region of interest" description="Disordered" evidence="1">
    <location>
        <begin position="73"/>
        <end position="106"/>
    </location>
</feature>
<feature type="region of interest" description="Disordered" evidence="1">
    <location>
        <begin position="24"/>
        <end position="52"/>
    </location>
</feature>
<evidence type="ECO:0008006" key="5">
    <source>
        <dbReference type="Google" id="ProtNLM"/>
    </source>
</evidence>
<dbReference type="AlphaFoldDB" id="A0A1M5NQ76"/>
<evidence type="ECO:0000313" key="4">
    <source>
        <dbReference type="Proteomes" id="UP000184501"/>
    </source>
</evidence>
<dbReference type="InterPro" id="IPR024520">
    <property type="entry name" value="DUF3558"/>
</dbReference>
<feature type="signal peptide" evidence="2">
    <location>
        <begin position="1"/>
        <end position="20"/>
    </location>
</feature>
<proteinExistence type="predicted"/>
<name>A0A1M5NQ76_STRHI</name>
<dbReference type="PROSITE" id="PS51257">
    <property type="entry name" value="PROKAR_LIPOPROTEIN"/>
    <property type="match status" value="1"/>
</dbReference>
<reference evidence="3 4" key="1">
    <citation type="submission" date="2016-11" db="EMBL/GenBank/DDBJ databases">
        <authorList>
            <person name="Jaros S."/>
            <person name="Januszkiewicz K."/>
            <person name="Wedrychowicz H."/>
        </authorList>
    </citation>
    <scope>NUCLEOTIDE SEQUENCE [LARGE SCALE GENOMIC DNA]</scope>
    <source>
        <strain evidence="3 4">DSM 44523</strain>
    </source>
</reference>
<dbReference type="STRING" id="2017.SAMN05444320_11673"/>
<evidence type="ECO:0000313" key="3">
    <source>
        <dbReference type="EMBL" id="SHG91711.1"/>
    </source>
</evidence>
<keyword evidence="4" id="KW-1185">Reference proteome</keyword>